<feature type="chain" id="PRO_5035797168" evidence="1">
    <location>
        <begin position="20"/>
        <end position="424"/>
    </location>
</feature>
<dbReference type="InterPro" id="IPR051781">
    <property type="entry name" value="Metallo-dep_Hydrolase"/>
</dbReference>
<dbReference type="Gene3D" id="2.30.40.10">
    <property type="entry name" value="Urease, subunit C, domain 1"/>
    <property type="match status" value="1"/>
</dbReference>
<dbReference type="InterPro" id="IPR057744">
    <property type="entry name" value="OTAase-like"/>
</dbReference>
<evidence type="ECO:0000256" key="1">
    <source>
        <dbReference type="SAM" id="SignalP"/>
    </source>
</evidence>
<evidence type="ECO:0000313" key="3">
    <source>
        <dbReference type="EMBL" id="GIL38250.1"/>
    </source>
</evidence>
<dbReference type="Proteomes" id="UP000681075">
    <property type="component" value="Unassembled WGS sequence"/>
</dbReference>
<evidence type="ECO:0000259" key="2">
    <source>
        <dbReference type="Pfam" id="PF01979"/>
    </source>
</evidence>
<dbReference type="GO" id="GO:0016810">
    <property type="term" value="F:hydrolase activity, acting on carbon-nitrogen (but not peptide) bonds"/>
    <property type="evidence" value="ECO:0007669"/>
    <property type="project" value="InterPro"/>
</dbReference>
<keyword evidence="1" id="KW-0732">Signal</keyword>
<dbReference type="EMBL" id="BOPV01000001">
    <property type="protein sequence ID" value="GIL38250.1"/>
    <property type="molecule type" value="Genomic_DNA"/>
</dbReference>
<dbReference type="InterPro" id="IPR006680">
    <property type="entry name" value="Amidohydro-rel"/>
</dbReference>
<comment type="caution">
    <text evidence="3">The sequence shown here is derived from an EMBL/GenBank/DDBJ whole genome shotgun (WGS) entry which is preliminary data.</text>
</comment>
<dbReference type="Pfam" id="PF01979">
    <property type="entry name" value="Amidohydro_1"/>
    <property type="match status" value="1"/>
</dbReference>
<dbReference type="InterPro" id="IPR011059">
    <property type="entry name" value="Metal-dep_hydrolase_composite"/>
</dbReference>
<evidence type="ECO:0000313" key="4">
    <source>
        <dbReference type="Proteomes" id="UP000681075"/>
    </source>
</evidence>
<dbReference type="CDD" id="cd01299">
    <property type="entry name" value="Met_dep_hydrolase_A"/>
    <property type="match status" value="1"/>
</dbReference>
<gene>
    <name evidence="3" type="ORF">TMPK1_04870</name>
</gene>
<dbReference type="AlphaFoldDB" id="A0A8S8XAJ2"/>
<dbReference type="PANTHER" id="PTHR43135">
    <property type="entry name" value="ALPHA-D-RIBOSE 1-METHYLPHOSPHONATE 5-TRIPHOSPHATE DIPHOSPHATASE"/>
    <property type="match status" value="1"/>
</dbReference>
<protein>
    <submittedName>
        <fullName evidence="3">Xaa-Pro dipeptidase</fullName>
    </submittedName>
</protein>
<reference evidence="3" key="1">
    <citation type="submission" date="2021-02" db="EMBL/GenBank/DDBJ databases">
        <title>Genome sequence of Rhodospirillales sp. strain TMPK1 isolated from soil.</title>
        <authorList>
            <person name="Nakai R."/>
            <person name="Kusada H."/>
            <person name="Tamaki H."/>
        </authorList>
    </citation>
    <scope>NUCLEOTIDE SEQUENCE</scope>
    <source>
        <strain evidence="3">TMPK1</strain>
    </source>
</reference>
<dbReference type="SUPFAM" id="SSF51338">
    <property type="entry name" value="Composite domain of metallo-dependent hydrolases"/>
    <property type="match status" value="1"/>
</dbReference>
<dbReference type="PANTHER" id="PTHR43135:SF3">
    <property type="entry name" value="ALPHA-D-RIBOSE 1-METHYLPHOSPHONATE 5-TRIPHOSPHATE DIPHOSPHATASE"/>
    <property type="match status" value="1"/>
</dbReference>
<dbReference type="Gene3D" id="3.20.20.140">
    <property type="entry name" value="Metal-dependent hydrolases"/>
    <property type="match status" value="1"/>
</dbReference>
<dbReference type="InterPro" id="IPR032466">
    <property type="entry name" value="Metal_Hydrolase"/>
</dbReference>
<accession>A0A8S8XAJ2</accession>
<dbReference type="SUPFAM" id="SSF51556">
    <property type="entry name" value="Metallo-dependent hydrolases"/>
    <property type="match status" value="1"/>
</dbReference>
<feature type="signal peptide" evidence="1">
    <location>
        <begin position="1"/>
        <end position="19"/>
    </location>
</feature>
<proteinExistence type="predicted"/>
<dbReference type="RefSeq" id="WP_420241221.1">
    <property type="nucleotide sequence ID" value="NZ_BOPV01000001.1"/>
</dbReference>
<keyword evidence="4" id="KW-1185">Reference proteome</keyword>
<organism evidence="3 4">
    <name type="scientific">Roseiterribacter gracilis</name>
    <dbReference type="NCBI Taxonomy" id="2812848"/>
    <lineage>
        <taxon>Bacteria</taxon>
        <taxon>Pseudomonadati</taxon>
        <taxon>Pseudomonadota</taxon>
        <taxon>Alphaproteobacteria</taxon>
        <taxon>Rhodospirillales</taxon>
        <taxon>Roseiterribacteraceae</taxon>
        <taxon>Roseiterribacter</taxon>
    </lineage>
</organism>
<sequence>MRLRAFCLALFCTATLARAEPSILVLKPDRVWTGEGAVQSGWIVVVQGERILSAGPASQAPAGATEIALPGTTLLPGLIDLHTHLLLHPYDETSWNDQVLREAEAYRVLRAAKQAEATLLAGFTTVRDLGSEGAGYADVQIKRAINEGVVRGPRMLVATRAIVASDSYGPPRRDFRDDVDVPQGAQEVSGEAEILRAVREQAGRGADWIKLYADYRVGADGSARATFTQRELNALVEIAHGLGRPVASHAATDEGIKRSVLAGVETIEHGYAASDETLKLMRDRHVALLPTLAAVEASSRYAKRYTEGGALSPQMEAAARTFKAALKLGVVIGCGSDAGVFRHGDSWRELAWMVKHGMTPVQALAAATTVNAKVLGKEGELGVVKAGALADLVAVSGDPTADIQAVRNVSFVMKGGKVELKPAP</sequence>
<name>A0A8S8XAJ2_9PROT</name>
<feature type="domain" description="Amidohydrolase-related" evidence="2">
    <location>
        <begin position="73"/>
        <end position="418"/>
    </location>
</feature>